<name>K1E1M9_9MICO</name>
<organism evidence="2 3">
    <name type="scientific">Janibacter hoylei PVAS-1</name>
    <dbReference type="NCBI Taxonomy" id="1210046"/>
    <lineage>
        <taxon>Bacteria</taxon>
        <taxon>Bacillati</taxon>
        <taxon>Actinomycetota</taxon>
        <taxon>Actinomycetes</taxon>
        <taxon>Micrococcales</taxon>
        <taxon>Intrasporangiaceae</taxon>
        <taxon>Janibacter</taxon>
    </lineage>
</organism>
<dbReference type="eggNOG" id="COG1511">
    <property type="taxonomic scope" value="Bacteria"/>
</dbReference>
<dbReference type="AlphaFoldDB" id="K1E1M9"/>
<gene>
    <name evidence="2" type="ORF">B277_00970</name>
</gene>
<protein>
    <recommendedName>
        <fullName evidence="4">DUF4185 domain-containing protein</fullName>
    </recommendedName>
</protein>
<proteinExistence type="predicted"/>
<comment type="caution">
    <text evidence="2">The sequence shown here is derived from an EMBL/GenBank/DDBJ whole genome shotgun (WGS) entry which is preliminary data.</text>
</comment>
<evidence type="ECO:0008006" key="4">
    <source>
        <dbReference type="Google" id="ProtNLM"/>
    </source>
</evidence>
<feature type="region of interest" description="Disordered" evidence="1">
    <location>
        <begin position="132"/>
        <end position="151"/>
    </location>
</feature>
<evidence type="ECO:0000313" key="2">
    <source>
        <dbReference type="EMBL" id="EKA62745.1"/>
    </source>
</evidence>
<reference evidence="2 3" key="1">
    <citation type="journal article" date="2012" name="J. Bacteriol.">
        <title>Genome Sequence of Janibacter hoylei MTCC8307, Isolated from the Stratospheric Air.</title>
        <authorList>
            <person name="Pawar S.P."/>
            <person name="Dhotre D.P."/>
            <person name="Shetty S.A."/>
            <person name="Chowdhury S.P."/>
            <person name="Chaudhari B.L."/>
            <person name="Shouche Y.S."/>
        </authorList>
    </citation>
    <scope>NUCLEOTIDE SEQUENCE [LARGE SCALE GENOMIC DNA]</scope>
    <source>
        <strain evidence="2 3">PVAS-1</strain>
    </source>
</reference>
<evidence type="ECO:0000256" key="1">
    <source>
        <dbReference type="SAM" id="MobiDB-lite"/>
    </source>
</evidence>
<dbReference type="Proteomes" id="UP000004474">
    <property type="component" value="Unassembled WGS sequence"/>
</dbReference>
<sequence>MTMARFLVSWLAGGLVVAGAWFGWTHTAEVDAAVAGPAGFVELGPTPEGEPLRTAGTEVGFACSGPTPRDAAGMDDLMGELDRQPRLEGADHGASIELADGRRMYTYGDTIRADGIRPFMVRNSVLISNGDCVRPMPTEHDGPAIPSDGKQGYWPMSMRARAVEGGTVVEVITATVSVRGTDSFETSGSNLATFEVPTGRMPRLVSHEPLGERTSDPRVPTWGAAMWDDGPWTYVFGTSSNADKSTAGWALHVARTRPEELGSLDEWEYWDGSSWVEGDPGAAQSEAAQLIGSSSGVSHVLSVIERDGSWYAISKEGDYHGVWLSVWKAPSVTGPYTKHRVRPLANDGKIRRYAPLAHPDVEIDSDRLLVSWSEAPTTHGPFYTHPELYRPKFAEIDLP</sequence>
<dbReference type="EMBL" id="ALWX01000003">
    <property type="protein sequence ID" value="EKA62745.1"/>
    <property type="molecule type" value="Genomic_DNA"/>
</dbReference>
<evidence type="ECO:0000313" key="3">
    <source>
        <dbReference type="Proteomes" id="UP000004474"/>
    </source>
</evidence>
<accession>K1E1M9</accession>
<dbReference type="STRING" id="1210046.B277_00970"/>
<dbReference type="PATRIC" id="fig|1210046.3.peg.192"/>